<dbReference type="SMART" id="SM00086">
    <property type="entry name" value="PAC"/>
    <property type="match status" value="1"/>
</dbReference>
<dbReference type="Pfam" id="PF13426">
    <property type="entry name" value="PAS_9"/>
    <property type="match status" value="1"/>
</dbReference>
<dbReference type="CDD" id="cd00130">
    <property type="entry name" value="PAS"/>
    <property type="match status" value="1"/>
</dbReference>
<sequence length="261" mass="29777">MQEEIRTKKQSLFEIAINHTRVGVTITDPSKKDNPIIFANEGFHQLTGYTSEEIIGKNCRFLQGKKTNPDSVNQIRRALTNMERVELQLYNYKKDGTGFWNELIIDPVWLEEEQKTYSIGIQKDVTQEKEKTQMLENTLNEIDTISTPIVPVTDNAVILPLIGDFTEKRFENMSNRLSYYLETAEEDYIIIDLSGLYEMDTYVVSRFFQLSQLASLMGKQTVLSGVSPDLAMKTAGIVDTINKIHTFANVKSALKFINTIS</sequence>
<dbReference type="PROSITE" id="PS50112">
    <property type="entry name" value="PAS"/>
    <property type="match status" value="1"/>
</dbReference>
<reference evidence="7 8" key="1">
    <citation type="submission" date="2016-11" db="EMBL/GenBank/DDBJ databases">
        <authorList>
            <person name="Jaros S."/>
            <person name="Januszkiewicz K."/>
            <person name="Wedrychowicz H."/>
        </authorList>
    </citation>
    <scope>NUCLEOTIDE SEQUENCE [LARGE SCALE GENOMIC DNA]</scope>
    <source>
        <strain evidence="7 8">CGMCC 1.10681</strain>
    </source>
</reference>
<dbReference type="AlphaFoldDB" id="A0A1M7KE44"/>
<dbReference type="NCBIfam" id="TIGR00229">
    <property type="entry name" value="sensory_box"/>
    <property type="match status" value="1"/>
</dbReference>
<evidence type="ECO:0000259" key="5">
    <source>
        <dbReference type="PROSITE" id="PS50113"/>
    </source>
</evidence>
<organism evidence="7 8">
    <name type="scientific">Gracilibacillus kekensis</name>
    <dbReference type="NCBI Taxonomy" id="1027249"/>
    <lineage>
        <taxon>Bacteria</taxon>
        <taxon>Bacillati</taxon>
        <taxon>Bacillota</taxon>
        <taxon>Bacilli</taxon>
        <taxon>Bacillales</taxon>
        <taxon>Bacillaceae</taxon>
        <taxon>Gracilibacillus</taxon>
    </lineage>
</organism>
<keyword evidence="2" id="KW-0288">FMN</keyword>
<keyword evidence="1" id="KW-0285">Flavoprotein</keyword>
<dbReference type="InterPro" id="IPR035965">
    <property type="entry name" value="PAS-like_dom_sf"/>
</dbReference>
<dbReference type="Gene3D" id="3.30.750.24">
    <property type="entry name" value="STAS domain"/>
    <property type="match status" value="1"/>
</dbReference>
<feature type="domain" description="PAS" evidence="4">
    <location>
        <begin position="9"/>
        <end position="86"/>
    </location>
</feature>
<evidence type="ECO:0000256" key="2">
    <source>
        <dbReference type="ARBA" id="ARBA00022643"/>
    </source>
</evidence>
<dbReference type="InterPro" id="IPR000014">
    <property type="entry name" value="PAS"/>
</dbReference>
<keyword evidence="3" id="KW-0157">Chromophore</keyword>
<gene>
    <name evidence="7" type="ORF">SAMN05216179_0669</name>
</gene>
<dbReference type="STRING" id="1027249.SAMN05216179_0669"/>
<proteinExistence type="predicted"/>
<evidence type="ECO:0000256" key="1">
    <source>
        <dbReference type="ARBA" id="ARBA00022630"/>
    </source>
</evidence>
<protein>
    <submittedName>
        <fullName evidence="7">PAS domain S-box-containing protein</fullName>
    </submittedName>
</protein>
<dbReference type="Proteomes" id="UP000184184">
    <property type="component" value="Unassembled WGS sequence"/>
</dbReference>
<dbReference type="CDD" id="cd07041">
    <property type="entry name" value="STAS_RsbR_RsbS_like"/>
    <property type="match status" value="1"/>
</dbReference>
<dbReference type="SUPFAM" id="SSF52091">
    <property type="entry name" value="SpoIIaa-like"/>
    <property type="match status" value="1"/>
</dbReference>
<evidence type="ECO:0000313" key="7">
    <source>
        <dbReference type="EMBL" id="SHM63542.1"/>
    </source>
</evidence>
<evidence type="ECO:0000256" key="3">
    <source>
        <dbReference type="ARBA" id="ARBA00022991"/>
    </source>
</evidence>
<name>A0A1M7KE44_9BACI</name>
<dbReference type="InterPro" id="IPR002645">
    <property type="entry name" value="STAS_dom"/>
</dbReference>
<dbReference type="PANTHER" id="PTHR47429:SF2">
    <property type="entry name" value="PROTEIN TWIN LOV 1"/>
    <property type="match status" value="1"/>
</dbReference>
<dbReference type="InterPro" id="IPR000700">
    <property type="entry name" value="PAS-assoc_C"/>
</dbReference>
<dbReference type="InterPro" id="IPR036513">
    <property type="entry name" value="STAS_dom_sf"/>
</dbReference>
<evidence type="ECO:0000259" key="6">
    <source>
        <dbReference type="PROSITE" id="PS50801"/>
    </source>
</evidence>
<dbReference type="PROSITE" id="PS50113">
    <property type="entry name" value="PAC"/>
    <property type="match status" value="1"/>
</dbReference>
<accession>A0A1M7KE44</accession>
<dbReference type="PROSITE" id="PS50801">
    <property type="entry name" value="STAS"/>
    <property type="match status" value="1"/>
</dbReference>
<feature type="domain" description="STAS" evidence="6">
    <location>
        <begin position="146"/>
        <end position="257"/>
    </location>
</feature>
<evidence type="ECO:0000313" key="8">
    <source>
        <dbReference type="Proteomes" id="UP000184184"/>
    </source>
</evidence>
<dbReference type="SMART" id="SM00091">
    <property type="entry name" value="PAS"/>
    <property type="match status" value="1"/>
</dbReference>
<dbReference type="InterPro" id="IPR001610">
    <property type="entry name" value="PAC"/>
</dbReference>
<evidence type="ECO:0000259" key="4">
    <source>
        <dbReference type="PROSITE" id="PS50112"/>
    </source>
</evidence>
<dbReference type="PANTHER" id="PTHR47429">
    <property type="entry name" value="PROTEIN TWIN LOV 1"/>
    <property type="match status" value="1"/>
</dbReference>
<feature type="domain" description="PAC" evidence="5">
    <location>
        <begin position="83"/>
        <end position="137"/>
    </location>
</feature>
<dbReference type="SUPFAM" id="SSF55785">
    <property type="entry name" value="PYP-like sensor domain (PAS domain)"/>
    <property type="match status" value="1"/>
</dbReference>
<dbReference type="EMBL" id="FRCZ01000001">
    <property type="protein sequence ID" value="SHM63542.1"/>
    <property type="molecule type" value="Genomic_DNA"/>
</dbReference>
<keyword evidence="8" id="KW-1185">Reference proteome</keyword>
<dbReference type="Gene3D" id="3.30.450.20">
    <property type="entry name" value="PAS domain"/>
    <property type="match status" value="1"/>
</dbReference>
<dbReference type="Pfam" id="PF01740">
    <property type="entry name" value="STAS"/>
    <property type="match status" value="1"/>
</dbReference>